<evidence type="ECO:0000259" key="9">
    <source>
        <dbReference type="PROSITE" id="PS50126"/>
    </source>
</evidence>
<dbReference type="InterPro" id="IPR015946">
    <property type="entry name" value="KH_dom-like_a/b"/>
</dbReference>
<comment type="similarity">
    <text evidence="7">Belongs to the NusA family.</text>
</comment>
<comment type="caution">
    <text evidence="10">The sequence shown here is derived from an EMBL/GenBank/DDBJ whole genome shotgun (WGS) entry which is preliminary data.</text>
</comment>
<dbReference type="FunFam" id="2.40.50.140:FF:000058">
    <property type="entry name" value="Transcription termination/antitermination protein NusA"/>
    <property type="match status" value="1"/>
</dbReference>
<dbReference type="CDD" id="cd22529">
    <property type="entry name" value="KH-II_NusA_rpt2"/>
    <property type="match status" value="1"/>
</dbReference>
<dbReference type="InterPro" id="IPR004087">
    <property type="entry name" value="KH_dom"/>
</dbReference>
<dbReference type="Pfam" id="PF08529">
    <property type="entry name" value="NusA_N"/>
    <property type="match status" value="1"/>
</dbReference>
<dbReference type="Pfam" id="PF26594">
    <property type="entry name" value="KH_NusA_2nd"/>
    <property type="match status" value="1"/>
</dbReference>
<dbReference type="Pfam" id="PF13184">
    <property type="entry name" value="KH_NusA_1st"/>
    <property type="match status" value="1"/>
</dbReference>
<dbReference type="InterPro" id="IPR036555">
    <property type="entry name" value="NusA_N_sf"/>
</dbReference>
<dbReference type="InterPro" id="IPR003029">
    <property type="entry name" value="S1_domain"/>
</dbReference>
<dbReference type="GO" id="GO:0005829">
    <property type="term" value="C:cytosol"/>
    <property type="evidence" value="ECO:0007669"/>
    <property type="project" value="TreeGrafter"/>
</dbReference>
<dbReference type="FunFam" id="3.30.300.20:FF:000005">
    <property type="entry name" value="Transcription termination/antitermination protein NusA"/>
    <property type="match status" value="1"/>
</dbReference>
<evidence type="ECO:0000256" key="1">
    <source>
        <dbReference type="ARBA" id="ARBA00022472"/>
    </source>
</evidence>
<dbReference type="InterPro" id="IPR012340">
    <property type="entry name" value="NA-bd_OB-fold"/>
</dbReference>
<comment type="subunit">
    <text evidence="7">Monomer. Binds directly to the core enzyme of the DNA-dependent RNA polymerase and to nascent RNA.</text>
</comment>
<dbReference type="RefSeq" id="WP_020156212.1">
    <property type="nucleotide sequence ID" value="NZ_JBAIZG010000026.1"/>
</dbReference>
<dbReference type="PROSITE" id="PS50084">
    <property type="entry name" value="KH_TYPE_1"/>
    <property type="match status" value="1"/>
</dbReference>
<evidence type="ECO:0000256" key="5">
    <source>
        <dbReference type="ARBA" id="ARBA00023015"/>
    </source>
</evidence>
<dbReference type="Gene3D" id="3.30.1480.10">
    <property type="entry name" value="NusA, N-terminal domain"/>
    <property type="match status" value="1"/>
</dbReference>
<evidence type="ECO:0000256" key="7">
    <source>
        <dbReference type="HAMAP-Rule" id="MF_00945"/>
    </source>
</evidence>
<dbReference type="EMBL" id="LQYT01000130">
    <property type="protein sequence ID" value="KYD09382.1"/>
    <property type="molecule type" value="Genomic_DNA"/>
</dbReference>
<dbReference type="STRING" id="301148.B4135_3706"/>
<dbReference type="InterPro" id="IPR025249">
    <property type="entry name" value="TF_NusA_KH_1st"/>
</dbReference>
<dbReference type="GO" id="GO:0003723">
    <property type="term" value="F:RNA binding"/>
    <property type="evidence" value="ECO:0007669"/>
    <property type="project" value="UniProtKB-UniRule"/>
</dbReference>
<dbReference type="PROSITE" id="PS50126">
    <property type="entry name" value="S1"/>
    <property type="match status" value="1"/>
</dbReference>
<evidence type="ECO:0000256" key="8">
    <source>
        <dbReference type="SAM" id="MobiDB-lite"/>
    </source>
</evidence>
<dbReference type="SUPFAM" id="SSF69705">
    <property type="entry name" value="Transcription factor NusA, N-terminal domain"/>
    <property type="match status" value="1"/>
</dbReference>
<dbReference type="Gene3D" id="2.40.50.140">
    <property type="entry name" value="Nucleic acid-binding proteins"/>
    <property type="match status" value="1"/>
</dbReference>
<dbReference type="GO" id="GO:0006353">
    <property type="term" value="P:DNA-templated transcription termination"/>
    <property type="evidence" value="ECO:0007669"/>
    <property type="project" value="UniProtKB-UniRule"/>
</dbReference>
<evidence type="ECO:0000256" key="3">
    <source>
        <dbReference type="ARBA" id="ARBA00022814"/>
    </source>
</evidence>
<protein>
    <recommendedName>
        <fullName evidence="7">Transcription termination/antitermination protein NusA</fullName>
    </recommendedName>
</protein>
<dbReference type="InterPro" id="IPR030842">
    <property type="entry name" value="TF_NusA_bacterial"/>
</dbReference>
<evidence type="ECO:0000256" key="4">
    <source>
        <dbReference type="ARBA" id="ARBA00022884"/>
    </source>
</evidence>
<keyword evidence="1 7" id="KW-0806">Transcription termination</keyword>
<dbReference type="AlphaFoldDB" id="A0A150LCC4"/>
<evidence type="ECO:0000313" key="11">
    <source>
        <dbReference type="EMBL" id="REJ29548.1"/>
    </source>
</evidence>
<dbReference type="SMART" id="SM00316">
    <property type="entry name" value="S1"/>
    <property type="match status" value="1"/>
</dbReference>
<comment type="subcellular location">
    <subcellularLocation>
        <location evidence="7">Cytoplasm</location>
    </subcellularLocation>
</comment>
<evidence type="ECO:0000256" key="2">
    <source>
        <dbReference type="ARBA" id="ARBA00022490"/>
    </source>
</evidence>
<proteinExistence type="inferred from homology"/>
<comment type="function">
    <text evidence="7">Participates in both transcription termination and antitermination.</text>
</comment>
<dbReference type="SUPFAM" id="SSF50249">
    <property type="entry name" value="Nucleic acid-binding proteins"/>
    <property type="match status" value="1"/>
</dbReference>
<keyword evidence="4 7" id="KW-0694">RNA-binding</keyword>
<feature type="region of interest" description="Disordered" evidence="8">
    <location>
        <begin position="359"/>
        <end position="381"/>
    </location>
</feature>
<sequence>MSSEILNAIARLEEEKGISREILIEAIEAALVSAYKRNFNQAQNVRTNFNVETGTMHVYARKEVVEEVKDDRFEISLEEARKIDPNYELGDIVEVEVTPRNFGRIAAQTAKQVVTQRVREAERGIIYNEFVDREDDIMTGIVQRKDARFVYVNLGRAEGLLPASEQMPNEQYVHNERLKVYITKVEKTTKGPQIFVSRTHPNLLKRLFELEVPEIFDGLVEIKSVAREAGDRSKISVHSDNPDIDPVGSCVGPKGIRVQAVVNELKGEKIDIVKWSKDPVEFIANALSPAKVLDVILNEEEKSSTVIVPDYQLSLAIGKRGQNARLAAKLTGWKIDIKSESDARKLGIYPVEEPLFSKDLDLSDIGPHDPTQGDSSEILEE</sequence>
<dbReference type="Pfam" id="PF00575">
    <property type="entry name" value="S1"/>
    <property type="match status" value="1"/>
</dbReference>
<dbReference type="EMBL" id="QEWE01000014">
    <property type="protein sequence ID" value="REJ29548.1"/>
    <property type="molecule type" value="Genomic_DNA"/>
</dbReference>
<evidence type="ECO:0000256" key="6">
    <source>
        <dbReference type="ARBA" id="ARBA00023163"/>
    </source>
</evidence>
<keyword evidence="3 7" id="KW-0889">Transcription antitermination</keyword>
<accession>A0A150LCC4</accession>
<dbReference type="SMART" id="SM00322">
    <property type="entry name" value="KH"/>
    <property type="match status" value="2"/>
</dbReference>
<gene>
    <name evidence="7 11" type="primary">nusA</name>
    <name evidence="10" type="ORF">B4135_3706</name>
    <name evidence="11" type="ORF">C6P37_06310</name>
</gene>
<dbReference type="InterPro" id="IPR010213">
    <property type="entry name" value="TF_NusA"/>
</dbReference>
<reference evidence="10 12" key="1">
    <citation type="submission" date="2016-01" db="EMBL/GenBank/DDBJ databases">
        <title>Draft Genome Sequences of Seven Thermophilic Sporeformers Isolated from Foods.</title>
        <authorList>
            <person name="Berendsen E.M."/>
            <person name="Wells-Bennik M.H."/>
            <person name="Krawcyk A.O."/>
            <person name="De Jong A."/>
            <person name="Holsappel S."/>
            <person name="Eijlander R.T."/>
            <person name="Kuipers O.P."/>
        </authorList>
    </citation>
    <scope>NUCLEOTIDE SEQUENCE [LARGE SCALE GENOMIC DNA]</scope>
    <source>
        <strain evidence="10 12">B4135</strain>
    </source>
</reference>
<evidence type="ECO:0000313" key="12">
    <source>
        <dbReference type="Proteomes" id="UP000075683"/>
    </source>
</evidence>
<reference evidence="11 13" key="2">
    <citation type="submission" date="2018-03" db="EMBL/GenBank/DDBJ databases">
        <authorList>
            <person name="Keele B.F."/>
        </authorList>
    </citation>
    <scope>NUCLEOTIDE SEQUENCE [LARGE SCALE GENOMIC DNA]</scope>
    <source>
        <strain evidence="11">ZCTH4_d</strain>
    </source>
</reference>
<dbReference type="Proteomes" id="UP000257014">
    <property type="component" value="Unassembled WGS sequence"/>
</dbReference>
<keyword evidence="6 7" id="KW-0804">Transcription</keyword>
<dbReference type="HAMAP" id="MF_00945_B">
    <property type="entry name" value="NusA_B"/>
    <property type="match status" value="1"/>
</dbReference>
<keyword evidence="5 7" id="KW-0805">Transcription regulation</keyword>
<dbReference type="GO" id="GO:0031564">
    <property type="term" value="P:transcription antitermination"/>
    <property type="evidence" value="ECO:0007669"/>
    <property type="project" value="UniProtKB-UniRule"/>
</dbReference>
<dbReference type="InterPro" id="IPR013735">
    <property type="entry name" value="TF_NusA_N"/>
</dbReference>
<dbReference type="CDD" id="cd02134">
    <property type="entry name" value="KH-II_NusA_rpt1"/>
    <property type="match status" value="1"/>
</dbReference>
<evidence type="ECO:0000313" key="13">
    <source>
        <dbReference type="Proteomes" id="UP000257014"/>
    </source>
</evidence>
<dbReference type="PATRIC" id="fig|301148.3.peg.1753"/>
<dbReference type="Gene3D" id="3.30.300.20">
    <property type="match status" value="2"/>
</dbReference>
<feature type="domain" description="S1 motif" evidence="9">
    <location>
        <begin position="135"/>
        <end position="199"/>
    </location>
</feature>
<dbReference type="NCBIfam" id="TIGR01953">
    <property type="entry name" value="NusA"/>
    <property type="match status" value="1"/>
</dbReference>
<dbReference type="PANTHER" id="PTHR22648:SF0">
    <property type="entry name" value="TRANSCRIPTION TERMINATION_ANTITERMINATION PROTEIN NUSA"/>
    <property type="match status" value="1"/>
</dbReference>
<dbReference type="FunFam" id="3.30.1480.10:FF:000002">
    <property type="entry name" value="Transcription termination/antitermination protein NusA"/>
    <property type="match status" value="1"/>
</dbReference>
<keyword evidence="2 7" id="KW-0963">Cytoplasm</keyword>
<dbReference type="FunFam" id="3.30.300.20:FF:000002">
    <property type="entry name" value="Transcription termination/antitermination protein NusA"/>
    <property type="match status" value="1"/>
</dbReference>
<dbReference type="CDD" id="cd04455">
    <property type="entry name" value="S1_NusA"/>
    <property type="match status" value="1"/>
</dbReference>
<dbReference type="GO" id="GO:0003700">
    <property type="term" value="F:DNA-binding transcription factor activity"/>
    <property type="evidence" value="ECO:0007669"/>
    <property type="project" value="InterPro"/>
</dbReference>
<dbReference type="Proteomes" id="UP000075683">
    <property type="component" value="Unassembled WGS sequence"/>
</dbReference>
<dbReference type="SUPFAM" id="SSF54814">
    <property type="entry name" value="Prokaryotic type KH domain (KH-domain type II)"/>
    <property type="match status" value="2"/>
</dbReference>
<dbReference type="InterPro" id="IPR058582">
    <property type="entry name" value="KH_NusA_2nd"/>
</dbReference>
<evidence type="ECO:0000313" key="10">
    <source>
        <dbReference type="EMBL" id="KYD09382.1"/>
    </source>
</evidence>
<name>A0A150LCC4_9BACI</name>
<organism evidence="10 12">
    <name type="scientific">Caldibacillus debilis</name>
    <dbReference type="NCBI Taxonomy" id="301148"/>
    <lineage>
        <taxon>Bacteria</taxon>
        <taxon>Bacillati</taxon>
        <taxon>Bacillota</taxon>
        <taxon>Bacilli</taxon>
        <taxon>Bacillales</taxon>
        <taxon>Bacillaceae</taxon>
        <taxon>Caldibacillus</taxon>
    </lineage>
</organism>
<dbReference type="OrthoDB" id="9807233at2"/>
<dbReference type="InterPro" id="IPR009019">
    <property type="entry name" value="KH_sf_prok-type"/>
</dbReference>
<dbReference type="PANTHER" id="PTHR22648">
    <property type="entry name" value="TRANSCRIPTION TERMINATION FACTOR NUSA"/>
    <property type="match status" value="1"/>
</dbReference>